<protein>
    <submittedName>
        <fullName evidence="3">Phosphopantothenate--cysteine ligase cab2</fullName>
        <ecNumber evidence="3">6.3.2.51</ecNumber>
    </submittedName>
</protein>
<dbReference type="SUPFAM" id="SSF102645">
    <property type="entry name" value="CoaB-like"/>
    <property type="match status" value="1"/>
</dbReference>
<reference evidence="3" key="1">
    <citation type="submission" date="2022-07" db="EMBL/GenBank/DDBJ databases">
        <title>Phylogenomic reconstructions and comparative analyses of Kickxellomycotina fungi.</title>
        <authorList>
            <person name="Reynolds N.K."/>
            <person name="Stajich J.E."/>
            <person name="Barry K."/>
            <person name="Grigoriev I.V."/>
            <person name="Crous P."/>
            <person name="Smith M.E."/>
        </authorList>
    </citation>
    <scope>NUCLEOTIDE SEQUENCE</scope>
    <source>
        <strain evidence="3">NRRL 3115</strain>
    </source>
</reference>
<dbReference type="Gene3D" id="3.40.50.10300">
    <property type="entry name" value="CoaB-like"/>
    <property type="match status" value="1"/>
</dbReference>
<dbReference type="EMBL" id="JANBTW010000009">
    <property type="protein sequence ID" value="KAJ2679823.1"/>
    <property type="molecule type" value="Genomic_DNA"/>
</dbReference>
<dbReference type="InterPro" id="IPR035929">
    <property type="entry name" value="CoaB-like_sf"/>
</dbReference>
<comment type="caution">
    <text evidence="3">The sequence shown here is derived from an EMBL/GenBank/DDBJ whole genome shotgun (WGS) entry which is preliminary data.</text>
</comment>
<organism evidence="3 4">
    <name type="scientific">Coemansia spiralis</name>
    <dbReference type="NCBI Taxonomy" id="417178"/>
    <lineage>
        <taxon>Eukaryota</taxon>
        <taxon>Fungi</taxon>
        <taxon>Fungi incertae sedis</taxon>
        <taxon>Zoopagomycota</taxon>
        <taxon>Kickxellomycotina</taxon>
        <taxon>Kickxellomycetes</taxon>
        <taxon>Kickxellales</taxon>
        <taxon>Kickxellaceae</taxon>
        <taxon>Coemansia</taxon>
    </lineage>
</organism>
<feature type="domain" description="DNA/pantothenate metabolism flavoprotein C-terminal" evidence="2">
    <location>
        <begin position="199"/>
        <end position="287"/>
    </location>
</feature>
<dbReference type="InterPro" id="IPR007085">
    <property type="entry name" value="DNA/pantothenate-metab_flavo_C"/>
</dbReference>
<evidence type="ECO:0000313" key="4">
    <source>
        <dbReference type="Proteomes" id="UP001151518"/>
    </source>
</evidence>
<gene>
    <name evidence="3" type="primary">CAB2</name>
    <name evidence="3" type="ORF">GGI25_001275</name>
</gene>
<dbReference type="OrthoDB" id="70224at2759"/>
<dbReference type="Proteomes" id="UP001151518">
    <property type="component" value="Unassembled WGS sequence"/>
</dbReference>
<dbReference type="AlphaFoldDB" id="A0A9W8KZQ8"/>
<dbReference type="PANTHER" id="PTHR12290">
    <property type="entry name" value="CORNICHON-RELATED"/>
    <property type="match status" value="1"/>
</dbReference>
<proteinExistence type="inferred from homology"/>
<evidence type="ECO:0000259" key="2">
    <source>
        <dbReference type="Pfam" id="PF04127"/>
    </source>
</evidence>
<keyword evidence="3" id="KW-0436">Ligase</keyword>
<dbReference type="Pfam" id="PF04127">
    <property type="entry name" value="DFP"/>
    <property type="match status" value="1"/>
</dbReference>
<evidence type="ECO:0000256" key="1">
    <source>
        <dbReference type="ARBA" id="ARBA00005703"/>
    </source>
</evidence>
<sequence length="339" mass="38777">MSSKLTVDRAQSESVQEAVVSSILSERKVIDPDTYFDDNKPPANLRWANGRVSEFVAQQPKERPIALVTSGGTTVPLENNTVRFVDNFSAGTRGSSSAEQFLASGYAVIYLYRDQSLQPFNRHYSHNPDGVLGYLDIVDGKVVVKPEWAEQMHRDLELFKRYKNANQLLMVSFTTLSDYLFLLREISLILAPLGPRAMLYLAAAVSDFFIPTHIMAEHKIQSGSGDLTLRMNQVPKFLRPLVKNWVPRCFIISFKLETDSELLAPKARHALEKYGHQIVIANLLHTRKWQVWLFTNSEPEPYLLQISKEDIENNRDIEHYLVVELARRHQEYISNSNQL</sequence>
<dbReference type="GO" id="GO:0015937">
    <property type="term" value="P:coenzyme A biosynthetic process"/>
    <property type="evidence" value="ECO:0007669"/>
    <property type="project" value="UniProtKB-ARBA"/>
</dbReference>
<accession>A0A9W8KZQ8</accession>
<evidence type="ECO:0000313" key="3">
    <source>
        <dbReference type="EMBL" id="KAJ2679823.1"/>
    </source>
</evidence>
<dbReference type="EC" id="6.3.2.51" evidence="3"/>
<name>A0A9W8KZQ8_9FUNG</name>
<comment type="similarity">
    <text evidence="1">Belongs to the PPC synthetase family.</text>
</comment>
<dbReference type="GO" id="GO:0016874">
    <property type="term" value="F:ligase activity"/>
    <property type="evidence" value="ECO:0007669"/>
    <property type="project" value="UniProtKB-KW"/>
</dbReference>